<protein>
    <submittedName>
        <fullName evidence="4">Hydrogenase expression/formation protein HypE</fullName>
    </submittedName>
</protein>
<dbReference type="AlphaFoldDB" id="A0A7V5H4P4"/>
<dbReference type="PIRSF" id="PIRSF005644">
    <property type="entry name" value="Hdrgns_mtr_HypE"/>
    <property type="match status" value="1"/>
</dbReference>
<evidence type="ECO:0000259" key="3">
    <source>
        <dbReference type="Pfam" id="PF02769"/>
    </source>
</evidence>
<evidence type="ECO:0000256" key="1">
    <source>
        <dbReference type="ARBA" id="ARBA00006243"/>
    </source>
</evidence>
<accession>A0A7V5H4P4</accession>
<dbReference type="InterPro" id="IPR010918">
    <property type="entry name" value="PurM-like_C_dom"/>
</dbReference>
<dbReference type="InterPro" id="IPR036676">
    <property type="entry name" value="PurM-like_C_sf"/>
</dbReference>
<dbReference type="EMBL" id="DRTD01000622">
    <property type="protein sequence ID" value="HHE55789.1"/>
    <property type="molecule type" value="Genomic_DNA"/>
</dbReference>
<comment type="caution">
    <text evidence="4">The sequence shown here is derived from an EMBL/GenBank/DDBJ whole genome shotgun (WGS) entry which is preliminary data.</text>
</comment>
<dbReference type="Proteomes" id="UP000886111">
    <property type="component" value="Unassembled WGS sequence"/>
</dbReference>
<dbReference type="PANTHER" id="PTHR30303:SF0">
    <property type="entry name" value="CARBAMOYL DEHYDRATASE HYPE"/>
    <property type="match status" value="1"/>
</dbReference>
<reference evidence="4" key="1">
    <citation type="journal article" date="2020" name="mSystems">
        <title>Genome- and Community-Level Interaction Insights into Carbon Utilization and Element Cycling Functions of Hydrothermarchaeota in Hydrothermal Sediment.</title>
        <authorList>
            <person name="Zhou Z."/>
            <person name="Liu Y."/>
            <person name="Xu W."/>
            <person name="Pan J."/>
            <person name="Luo Z.H."/>
            <person name="Li M."/>
        </authorList>
    </citation>
    <scope>NUCLEOTIDE SEQUENCE [LARGE SCALE GENOMIC DNA]</scope>
    <source>
        <strain evidence="4">HyVt-76</strain>
    </source>
</reference>
<feature type="domain" description="PurM-like C-terminal" evidence="3">
    <location>
        <begin position="178"/>
        <end position="327"/>
    </location>
</feature>
<organism evidence="4">
    <name type="scientific">Caldithrix abyssi</name>
    <dbReference type="NCBI Taxonomy" id="187145"/>
    <lineage>
        <taxon>Bacteria</taxon>
        <taxon>Pseudomonadati</taxon>
        <taxon>Calditrichota</taxon>
        <taxon>Calditrichia</taxon>
        <taxon>Calditrichales</taxon>
        <taxon>Calditrichaceae</taxon>
        <taxon>Caldithrix</taxon>
    </lineage>
</organism>
<feature type="domain" description="PurM-like N-terminal" evidence="2">
    <location>
        <begin position="53"/>
        <end position="165"/>
    </location>
</feature>
<dbReference type="Gene3D" id="3.30.1330.10">
    <property type="entry name" value="PurM-like, N-terminal domain"/>
    <property type="match status" value="1"/>
</dbReference>
<sequence length="351" mass="37843">MRDYDFSQFSCPLPKTDYQTIQMAHGAGGRLSADLIDRVFLPVLGNNTLNQLEDQARLQFEGQRLAFTTDSFVVSPIFFPGGNIGELAVNGTVNDLAMSGAVPKVLSVGFILEEGLPIADLHEILVSMRRALDRAGVQIVTGDTKVVNKGSCDKIFINTSGIGVIPQDVEISAHRIHPGDRIILSGSIADHGMAILSVREGLSFESTIESDTAALNHLVQAMLGVSKQIHAMRDPTRGGLATTLNELARASKVGFKLDEEKIPIKPEVRSACEILGIDPLYVANEGKLVAMVPDNVAEPMVEAMRSLPEGKDAVIIGQAVEEHPGKVAMKNLYGVERLIDMPVGEQLPRIC</sequence>
<dbReference type="GO" id="GO:0051604">
    <property type="term" value="P:protein maturation"/>
    <property type="evidence" value="ECO:0007669"/>
    <property type="project" value="TreeGrafter"/>
</dbReference>
<dbReference type="InterPro" id="IPR016188">
    <property type="entry name" value="PurM-like_N"/>
</dbReference>
<dbReference type="InterPro" id="IPR036921">
    <property type="entry name" value="PurM-like_N_sf"/>
</dbReference>
<dbReference type="Pfam" id="PF02769">
    <property type="entry name" value="AIRS_C"/>
    <property type="match status" value="1"/>
</dbReference>
<gene>
    <name evidence="4" type="primary">hypE</name>
    <name evidence="4" type="ORF">ENL21_08410</name>
</gene>
<evidence type="ECO:0000313" key="4">
    <source>
        <dbReference type="EMBL" id="HHE55789.1"/>
    </source>
</evidence>
<dbReference type="Pfam" id="PF00586">
    <property type="entry name" value="AIRS"/>
    <property type="match status" value="1"/>
</dbReference>
<dbReference type="SUPFAM" id="SSF55326">
    <property type="entry name" value="PurM N-terminal domain-like"/>
    <property type="match status" value="1"/>
</dbReference>
<dbReference type="Gene3D" id="3.90.650.10">
    <property type="entry name" value="PurM-like C-terminal domain"/>
    <property type="match status" value="1"/>
</dbReference>
<comment type="similarity">
    <text evidence="1">Belongs to the HypE family.</text>
</comment>
<evidence type="ECO:0000259" key="2">
    <source>
        <dbReference type="Pfam" id="PF00586"/>
    </source>
</evidence>
<dbReference type="NCBIfam" id="TIGR02124">
    <property type="entry name" value="hypE"/>
    <property type="match status" value="1"/>
</dbReference>
<dbReference type="SUPFAM" id="SSF56042">
    <property type="entry name" value="PurM C-terminal domain-like"/>
    <property type="match status" value="1"/>
</dbReference>
<proteinExistence type="inferred from homology"/>
<dbReference type="InterPro" id="IPR011854">
    <property type="entry name" value="HypE"/>
</dbReference>
<dbReference type="CDD" id="cd02197">
    <property type="entry name" value="HypE"/>
    <property type="match status" value="1"/>
</dbReference>
<name>A0A7V5H4P4_CALAY</name>
<dbReference type="PANTHER" id="PTHR30303">
    <property type="entry name" value="HYDROGENASE ISOENZYMES FORMATION PROTEIN HYPE"/>
    <property type="match status" value="1"/>
</dbReference>